<comment type="caution">
    <text evidence="2">The sequence shown here is derived from an EMBL/GenBank/DDBJ whole genome shotgun (WGS) entry which is preliminary data.</text>
</comment>
<dbReference type="PANTHER" id="PTHR39200:SF1">
    <property type="entry name" value="AUTO-TRANSPORTER ADHESIN HEAD GIN DOMAIN-CONTAINING PROTEIN-RELATED"/>
    <property type="match status" value="1"/>
</dbReference>
<dbReference type="AlphaFoldDB" id="X1E660"/>
<dbReference type="Gene3D" id="2.160.20.120">
    <property type="match status" value="2"/>
</dbReference>
<feature type="non-terminal residue" evidence="2">
    <location>
        <position position="195"/>
    </location>
</feature>
<organism evidence="2">
    <name type="scientific">marine sediment metagenome</name>
    <dbReference type="NCBI Taxonomy" id="412755"/>
    <lineage>
        <taxon>unclassified sequences</taxon>
        <taxon>metagenomes</taxon>
        <taxon>ecological metagenomes</taxon>
    </lineage>
</organism>
<accession>X1E660</accession>
<feature type="domain" description="Putative auto-transporter adhesin head GIN" evidence="1">
    <location>
        <begin position="7"/>
        <end position="162"/>
    </location>
</feature>
<evidence type="ECO:0000259" key="1">
    <source>
        <dbReference type="Pfam" id="PF10988"/>
    </source>
</evidence>
<name>X1E660_9ZZZZ</name>
<gene>
    <name evidence="2" type="ORF">S01H4_40112</name>
</gene>
<sequence length="195" mass="20859">MSGVRGVDLATIGDVIIQVGDEESLRIEAEDNLIKFFETQVSGGTLRISTTPRSVNLRPTKPVRFFLTVKELEEVSISGSGDIQVPDLEADRFSVDISGSGDINMGTLNADSFSIDIGGSGDVRTERVKVPEFEVDINGSGDIKLSELVAEELKLDVNGSGSLWIDDGQVSEQDIDINGSGNLLAEDMASKIVNI</sequence>
<dbReference type="InterPro" id="IPR021255">
    <property type="entry name" value="DUF2807"/>
</dbReference>
<proteinExistence type="predicted"/>
<protein>
    <recommendedName>
        <fullName evidence="1">Putative auto-transporter adhesin head GIN domain-containing protein</fullName>
    </recommendedName>
</protein>
<evidence type="ECO:0000313" key="2">
    <source>
        <dbReference type="EMBL" id="GAH04143.1"/>
    </source>
</evidence>
<dbReference type="Pfam" id="PF10988">
    <property type="entry name" value="DUF2807"/>
    <property type="match status" value="1"/>
</dbReference>
<reference evidence="2" key="1">
    <citation type="journal article" date="2014" name="Front. Microbiol.">
        <title>High frequency of phylogenetically diverse reductive dehalogenase-homologous genes in deep subseafloor sedimentary metagenomes.</title>
        <authorList>
            <person name="Kawai M."/>
            <person name="Futagami T."/>
            <person name="Toyoda A."/>
            <person name="Takaki Y."/>
            <person name="Nishi S."/>
            <person name="Hori S."/>
            <person name="Arai W."/>
            <person name="Tsubouchi T."/>
            <person name="Morono Y."/>
            <person name="Uchiyama I."/>
            <person name="Ito T."/>
            <person name="Fujiyama A."/>
            <person name="Inagaki F."/>
            <person name="Takami H."/>
        </authorList>
    </citation>
    <scope>NUCLEOTIDE SEQUENCE</scope>
    <source>
        <strain evidence="2">Expedition CK06-06</strain>
    </source>
</reference>
<dbReference type="PANTHER" id="PTHR39200">
    <property type="entry name" value="HYPOTHETICAL EXPORTED PROTEIN"/>
    <property type="match status" value="1"/>
</dbReference>
<dbReference type="EMBL" id="BART01021807">
    <property type="protein sequence ID" value="GAH04143.1"/>
    <property type="molecule type" value="Genomic_DNA"/>
</dbReference>